<dbReference type="AlphaFoldDB" id="A0A1T5DWJ8"/>
<reference evidence="1 2" key="1">
    <citation type="submission" date="2017-02" db="EMBL/GenBank/DDBJ databases">
        <authorList>
            <person name="Peterson S.W."/>
        </authorList>
    </citation>
    <scope>NUCLEOTIDE SEQUENCE [LARGE SCALE GENOMIC DNA]</scope>
    <source>
        <strain evidence="1 2">DSM 24412</strain>
    </source>
</reference>
<gene>
    <name evidence="1" type="ORF">SAMN03080601_01149</name>
</gene>
<accession>A0A1T5DWJ8</accession>
<evidence type="ECO:0000313" key="2">
    <source>
        <dbReference type="Proteomes" id="UP000191055"/>
    </source>
</evidence>
<protein>
    <submittedName>
        <fullName evidence="1">Uncharacterized protein</fullName>
    </submittedName>
</protein>
<dbReference type="EMBL" id="FUYV01000005">
    <property type="protein sequence ID" value="SKB76087.1"/>
    <property type="molecule type" value="Genomic_DNA"/>
</dbReference>
<evidence type="ECO:0000313" key="1">
    <source>
        <dbReference type="EMBL" id="SKB76087.1"/>
    </source>
</evidence>
<dbReference type="STRING" id="889453.SAMN03080601_01149"/>
<sequence length="39" mass="4905">MIIFEKNDMAKESEIIFYQDDDWNVKIQVLFREETFWMT</sequence>
<proteinExistence type="predicted"/>
<name>A0A1T5DWJ8_9BACT</name>
<keyword evidence="2" id="KW-1185">Reference proteome</keyword>
<dbReference type="Proteomes" id="UP000191055">
    <property type="component" value="Unassembled WGS sequence"/>
</dbReference>
<organism evidence="1 2">
    <name type="scientific">Alkalitalea saponilacus</name>
    <dbReference type="NCBI Taxonomy" id="889453"/>
    <lineage>
        <taxon>Bacteria</taxon>
        <taxon>Pseudomonadati</taxon>
        <taxon>Bacteroidota</taxon>
        <taxon>Bacteroidia</taxon>
        <taxon>Marinilabiliales</taxon>
        <taxon>Marinilabiliaceae</taxon>
        <taxon>Alkalitalea</taxon>
    </lineage>
</organism>